<feature type="domain" description="Histidine kinase" evidence="5">
    <location>
        <begin position="841"/>
        <end position="1052"/>
    </location>
</feature>
<comment type="catalytic activity">
    <reaction evidence="1">
        <text>ATP + protein L-histidine = ADP + protein N-phospho-L-histidine.</text>
        <dbReference type="EC" id="2.7.13.3"/>
    </reaction>
</comment>
<dbReference type="AlphaFoldDB" id="A0A2P8GJB2"/>
<keyword evidence="7" id="KW-1185">Reference proteome</keyword>
<dbReference type="Proteomes" id="UP000241964">
    <property type="component" value="Unassembled WGS sequence"/>
</dbReference>
<dbReference type="PANTHER" id="PTHR43547:SF2">
    <property type="entry name" value="HYBRID SIGNAL TRANSDUCTION HISTIDINE KINASE C"/>
    <property type="match status" value="1"/>
</dbReference>
<keyword evidence="4" id="KW-1133">Transmembrane helix</keyword>
<dbReference type="Pfam" id="PF02518">
    <property type="entry name" value="HATPase_c"/>
    <property type="match status" value="1"/>
</dbReference>
<dbReference type="EC" id="2.7.13.3" evidence="2"/>
<dbReference type="SMART" id="SM00387">
    <property type="entry name" value="HATPase_c"/>
    <property type="match status" value="1"/>
</dbReference>
<dbReference type="InterPro" id="IPR005467">
    <property type="entry name" value="His_kinase_dom"/>
</dbReference>
<evidence type="ECO:0000256" key="2">
    <source>
        <dbReference type="ARBA" id="ARBA00012438"/>
    </source>
</evidence>
<dbReference type="CDD" id="cd00082">
    <property type="entry name" value="HisKA"/>
    <property type="match status" value="1"/>
</dbReference>
<evidence type="ECO:0000259" key="5">
    <source>
        <dbReference type="PROSITE" id="PS50109"/>
    </source>
</evidence>
<keyword evidence="6" id="KW-0418">Kinase</keyword>
<evidence type="ECO:0000256" key="4">
    <source>
        <dbReference type="SAM" id="Phobius"/>
    </source>
</evidence>
<dbReference type="PROSITE" id="PS50109">
    <property type="entry name" value="HIS_KIN"/>
    <property type="match status" value="1"/>
</dbReference>
<gene>
    <name evidence="6" type="ORF">CLV60_101425</name>
</gene>
<sequence length="1056" mass="120495">MSIIQYALALPVNTSAHPFYLLFFFLFCNPLCAWSQHARQPVVEEFRVEHYTDEDGLPQNSVYAIAQDELGYMWLSTQRGLARFDGKNFKVFDDFGKTYSAASIGSFHIDPRPAPVGFFALNDDWEFIHVHQGKATLDSGLHQFIKQQPFLYPRKHEGHIMERHPRLYYGNPYPNYAVYPVGRDRFFVFNGTTLAYYKQKKRAGSIGWIDEVPWHFFRTGNNLYHLKNGQLSQFPIDSTPFGPRPAVLRGPLTQETLYRQGNYRMYWNNATEQTFIQLGTSVYRLVPERNGDLNSELILTGFDFIKEQINAIYYDAKAQRIFIGSQLSGLFVLTRKKFSALASPYPNTDQVYYGQTLIDKNTILSNQGIAYTTDGSGNITSRQLPLVTSSVFWDKSSILKDHNGFIWCKRATRLMMLTPDGSAMKLAWTLPSEITQLYQGADKTIWIATRTEGLFSISAPFTINSQPLPFLKGPLTNVSWVVEQPAGTLWVGTGQGLFKVIRKTKQVSEIRGLEGIYIRSLYLSPNNTELWVTTYKDGFFLLRNGKLTHFPLDRKGYLANAHCIVEDRNGFFWIPTNRGLFQVLKKDLWDYADRPAELYYHHYSKTDGFNTNEFNGGCEPCAVRLPSGIVSLPSINGLVWFKPEQVPAEMPDKKIVIDRIEIDQKTLLAPQKHISFLQSQKQLKLEVNTPFFGNDYNVEFSYALAERGSTPAATDWLAIDAPVANKATINISTLGKGHYTLHVRKKNGFGTGNYGYETLDIDVPPFWYQTWWFYLSILLAAFLAAFFYLKYRIRSVQRRSRLLELQINERTSQLQGTLRDLESSQNELLSQMHLQSRLMASIAHDVRSPLGAAIIVAGEMQKMIERQQFDMVSLFGKNIEDALRMVKGSLEDLLAYVKIQVYKHEPKSETVSLHELLEENMQLYGKNTKINSNTFLNLIPAGTFIETHQQLLKIVIHNIIDNANKYTDSGEIRAYIAHQNNRLQLIIEDTGRGISKDLLAWFMEDIPLPASSPQTGIGLAMIKELAPSVTDRIEMERLEPGTRVTLTFRAFSQSGT</sequence>
<dbReference type="EMBL" id="PYAS01000001">
    <property type="protein sequence ID" value="PSL34056.1"/>
    <property type="molecule type" value="Genomic_DNA"/>
</dbReference>
<keyword evidence="6" id="KW-0808">Transferase</keyword>
<feature type="transmembrane region" description="Helical" evidence="4">
    <location>
        <begin position="771"/>
        <end position="791"/>
    </location>
</feature>
<dbReference type="Gene3D" id="2.60.40.10">
    <property type="entry name" value="Immunoglobulins"/>
    <property type="match status" value="1"/>
</dbReference>
<dbReference type="InterPro" id="IPR003661">
    <property type="entry name" value="HisK_dim/P_dom"/>
</dbReference>
<evidence type="ECO:0000313" key="7">
    <source>
        <dbReference type="Proteomes" id="UP000241964"/>
    </source>
</evidence>
<protein>
    <recommendedName>
        <fullName evidence="2">histidine kinase</fullName>
        <ecNumber evidence="2">2.7.13.3</ecNumber>
    </recommendedName>
</protein>
<dbReference type="Gene3D" id="3.30.565.10">
    <property type="entry name" value="Histidine kinase-like ATPase, C-terminal domain"/>
    <property type="match status" value="1"/>
</dbReference>
<dbReference type="Gene3D" id="1.10.287.130">
    <property type="match status" value="1"/>
</dbReference>
<dbReference type="InterPro" id="IPR003594">
    <property type="entry name" value="HATPase_dom"/>
</dbReference>
<keyword evidence="4" id="KW-0472">Membrane</keyword>
<dbReference type="PANTHER" id="PTHR43547">
    <property type="entry name" value="TWO-COMPONENT HISTIDINE KINASE"/>
    <property type="match status" value="1"/>
</dbReference>
<reference evidence="6 7" key="1">
    <citation type="submission" date="2018-03" db="EMBL/GenBank/DDBJ databases">
        <title>Genomic Encyclopedia of Archaeal and Bacterial Type Strains, Phase II (KMG-II): from individual species to whole genera.</title>
        <authorList>
            <person name="Goeker M."/>
        </authorList>
    </citation>
    <scope>NUCLEOTIDE SEQUENCE [LARGE SCALE GENOMIC DNA]</scope>
    <source>
        <strain evidence="6 7">DSM 29057</strain>
    </source>
</reference>
<dbReference type="InterPro" id="IPR013783">
    <property type="entry name" value="Ig-like_fold"/>
</dbReference>
<dbReference type="InterPro" id="IPR011110">
    <property type="entry name" value="Reg_prop"/>
</dbReference>
<keyword evidence="4" id="KW-0812">Transmembrane</keyword>
<evidence type="ECO:0000313" key="6">
    <source>
        <dbReference type="EMBL" id="PSL34056.1"/>
    </source>
</evidence>
<proteinExistence type="predicted"/>
<keyword evidence="3" id="KW-0597">Phosphoprotein</keyword>
<dbReference type="SUPFAM" id="SSF63829">
    <property type="entry name" value="Calcium-dependent phosphotriesterase"/>
    <property type="match status" value="1"/>
</dbReference>
<dbReference type="SUPFAM" id="SSF55874">
    <property type="entry name" value="ATPase domain of HSP90 chaperone/DNA topoisomerase II/histidine kinase"/>
    <property type="match status" value="1"/>
</dbReference>
<dbReference type="Gene3D" id="2.130.10.10">
    <property type="entry name" value="YVTN repeat-like/Quinoprotein amine dehydrogenase"/>
    <property type="match status" value="2"/>
</dbReference>
<organism evidence="6 7">
    <name type="scientific">Dyadobacter jiangsuensis</name>
    <dbReference type="NCBI Taxonomy" id="1591085"/>
    <lineage>
        <taxon>Bacteria</taxon>
        <taxon>Pseudomonadati</taxon>
        <taxon>Bacteroidota</taxon>
        <taxon>Cytophagia</taxon>
        <taxon>Cytophagales</taxon>
        <taxon>Spirosomataceae</taxon>
        <taxon>Dyadobacter</taxon>
    </lineage>
</organism>
<dbReference type="GO" id="GO:0000155">
    <property type="term" value="F:phosphorelay sensor kinase activity"/>
    <property type="evidence" value="ECO:0007669"/>
    <property type="project" value="InterPro"/>
</dbReference>
<dbReference type="InterPro" id="IPR015943">
    <property type="entry name" value="WD40/YVTN_repeat-like_dom_sf"/>
</dbReference>
<comment type="caution">
    <text evidence="6">The sequence shown here is derived from an EMBL/GenBank/DDBJ whole genome shotgun (WGS) entry which is preliminary data.</text>
</comment>
<evidence type="ECO:0000256" key="3">
    <source>
        <dbReference type="ARBA" id="ARBA00022553"/>
    </source>
</evidence>
<evidence type="ECO:0000256" key="1">
    <source>
        <dbReference type="ARBA" id="ARBA00000085"/>
    </source>
</evidence>
<name>A0A2P8GJB2_9BACT</name>
<dbReference type="SUPFAM" id="SSF47384">
    <property type="entry name" value="Homodimeric domain of signal transducing histidine kinase"/>
    <property type="match status" value="1"/>
</dbReference>
<dbReference type="InterPro" id="IPR036097">
    <property type="entry name" value="HisK_dim/P_sf"/>
</dbReference>
<accession>A0A2P8GJB2</accession>
<dbReference type="InterPro" id="IPR036890">
    <property type="entry name" value="HATPase_C_sf"/>
</dbReference>
<dbReference type="Pfam" id="PF07494">
    <property type="entry name" value="Reg_prop"/>
    <property type="match status" value="1"/>
</dbReference>